<evidence type="ECO:0000256" key="2">
    <source>
        <dbReference type="ARBA" id="ARBA00022980"/>
    </source>
</evidence>
<dbReference type="RefSeq" id="WP_010340451.1">
    <property type="nucleotide sequence ID" value="NZ_CP010409.1"/>
</dbReference>
<dbReference type="InterPro" id="IPR005749">
    <property type="entry name" value="Ribosomal_uL15_bac-type"/>
</dbReference>
<comment type="function">
    <text evidence="4">Binds to the 23S rRNA.</text>
</comment>
<dbReference type="STRING" id="56458.SB85_08115"/>
<evidence type="ECO:0000313" key="10">
    <source>
        <dbReference type="EMBL" id="UYK89727.1"/>
    </source>
</evidence>
<evidence type="ECO:0000256" key="3">
    <source>
        <dbReference type="ARBA" id="ARBA00023274"/>
    </source>
</evidence>
<feature type="compositionally biased region" description="Gly residues" evidence="6">
    <location>
        <begin position="23"/>
        <end position="33"/>
    </location>
</feature>
<keyword evidence="12" id="KW-1185">Reference proteome</keyword>
<dbReference type="SUPFAM" id="SSF52080">
    <property type="entry name" value="Ribosomal proteins L15p and L18e"/>
    <property type="match status" value="1"/>
</dbReference>
<dbReference type="EMBL" id="MDEK01000009">
    <property type="protein sequence ID" value="PPU82364.1"/>
    <property type="molecule type" value="Genomic_DNA"/>
</dbReference>
<dbReference type="Pfam" id="PF00828">
    <property type="entry name" value="Ribosomal_L27A"/>
    <property type="match status" value="1"/>
</dbReference>
<dbReference type="EMBL" id="CP099534">
    <property type="protein sequence ID" value="UYK89727.1"/>
    <property type="molecule type" value="Genomic_DNA"/>
</dbReference>
<dbReference type="AlphaFoldDB" id="A0A0A8DVI7"/>
<dbReference type="NCBIfam" id="TIGR01071">
    <property type="entry name" value="rplO_bact"/>
    <property type="match status" value="1"/>
</dbReference>
<protein>
    <recommendedName>
        <fullName evidence="4">Large ribosomal subunit protein uL15</fullName>
    </recommendedName>
</protein>
<dbReference type="EMBL" id="JANFWR010000001">
    <property type="protein sequence ID" value="MCW0397711.1"/>
    <property type="molecule type" value="Genomic_DNA"/>
</dbReference>
<name>A0A0A8DVI7_9XANT</name>
<keyword evidence="4" id="KW-0694">RNA-binding</keyword>
<feature type="compositionally biased region" description="Basic residues" evidence="6">
    <location>
        <begin position="34"/>
        <end position="47"/>
    </location>
</feature>
<evidence type="ECO:0000256" key="1">
    <source>
        <dbReference type="ARBA" id="ARBA00007320"/>
    </source>
</evidence>
<evidence type="ECO:0000259" key="7">
    <source>
        <dbReference type="Pfam" id="PF00828"/>
    </source>
</evidence>
<dbReference type="GO" id="GO:0003735">
    <property type="term" value="F:structural constituent of ribosome"/>
    <property type="evidence" value="ECO:0007669"/>
    <property type="project" value="InterPro"/>
</dbReference>
<evidence type="ECO:0000313" key="8">
    <source>
        <dbReference type="EMBL" id="MCW0397711.1"/>
    </source>
</evidence>
<dbReference type="GO" id="GO:0022625">
    <property type="term" value="C:cytosolic large ribosomal subunit"/>
    <property type="evidence" value="ECO:0007669"/>
    <property type="project" value="TreeGrafter"/>
</dbReference>
<reference evidence="8 12" key="2">
    <citation type="submission" date="2022-06" db="EMBL/GenBank/DDBJ databases">
        <title>Dynamics of rice microbiomes reveals core vertical transmitted seed endophytes.</title>
        <authorList>
            <person name="Liao K."/>
            <person name="Zhang X."/>
        </authorList>
    </citation>
    <scope>NUCLEOTIDE SEQUENCE [LARGE SCALE GENOMIC DNA]</scope>
    <source>
        <strain evidence="10">JR3-14</strain>
        <strain evidence="8 12">YT10-10-1</strain>
    </source>
</reference>
<evidence type="ECO:0000313" key="9">
    <source>
        <dbReference type="EMBL" id="PPU82364.1"/>
    </source>
</evidence>
<sequence length="147" mass="15223">MTLHLNDLKPAPGARTERTRVGRGIGSGLGKTAGRGHKGSFARKGGGKIKAGFEGGQTPMQRRLPKIGFRSKMAKDTAEVLSYQLDNLPAGEIDFAALRAAKLVPSTAKKAKVVLKGELTKKFVLKGVAATAGAKAAIEAAGGSVQE</sequence>
<dbReference type="InterPro" id="IPR001196">
    <property type="entry name" value="Ribosomal_uL15_CS"/>
</dbReference>
<dbReference type="InterPro" id="IPR030878">
    <property type="entry name" value="Ribosomal_uL15"/>
</dbReference>
<dbReference type="PANTHER" id="PTHR12934:SF11">
    <property type="entry name" value="LARGE RIBOSOMAL SUBUNIT PROTEIN UL15M"/>
    <property type="match status" value="1"/>
</dbReference>
<comment type="similarity">
    <text evidence="1 4 5">Belongs to the universal ribosomal protein uL15 family.</text>
</comment>
<dbReference type="InterPro" id="IPR021131">
    <property type="entry name" value="Ribosomal_uL15/eL18"/>
</dbReference>
<dbReference type="Proteomes" id="UP001164392">
    <property type="component" value="Chromosome"/>
</dbReference>
<dbReference type="PANTHER" id="PTHR12934">
    <property type="entry name" value="50S RIBOSOMAL PROTEIN L15"/>
    <property type="match status" value="1"/>
</dbReference>
<reference evidence="9 11" key="1">
    <citation type="submission" date="2016-08" db="EMBL/GenBank/DDBJ databases">
        <authorList>
            <person name="Seilhamer J.J."/>
        </authorList>
    </citation>
    <scope>NUCLEOTIDE SEQUENCE [LARGE SCALE GENOMIC DNA]</scope>
    <source>
        <strain evidence="9 11">CFBP4641</strain>
    </source>
</reference>
<dbReference type="InterPro" id="IPR036227">
    <property type="entry name" value="Ribosomal_uL15/eL18_sf"/>
</dbReference>
<accession>A0A0A8DVI7</accession>
<gene>
    <name evidence="4 10" type="primary">rplO</name>
    <name evidence="8" type="ORF">NB700_000267</name>
    <name evidence="10" type="ORF">NG824_04615</name>
    <name evidence="9" type="ORF">XsacCFBP4641_11735</name>
</gene>
<proteinExistence type="inferred from homology"/>
<dbReference type="GO" id="GO:0006412">
    <property type="term" value="P:translation"/>
    <property type="evidence" value="ECO:0007669"/>
    <property type="project" value="UniProtKB-UniRule"/>
</dbReference>
<keyword evidence="3 4" id="KW-0687">Ribonucleoprotein</keyword>
<evidence type="ECO:0000313" key="12">
    <source>
        <dbReference type="Proteomes" id="UP001320843"/>
    </source>
</evidence>
<evidence type="ECO:0000256" key="6">
    <source>
        <dbReference type="SAM" id="MobiDB-lite"/>
    </source>
</evidence>
<feature type="domain" description="Large ribosomal subunit protein uL15/eL18" evidence="7">
    <location>
        <begin position="89"/>
        <end position="145"/>
    </location>
</feature>
<dbReference type="Gene3D" id="3.100.10.10">
    <property type="match status" value="1"/>
</dbReference>
<comment type="subunit">
    <text evidence="4">Part of the 50S ribosomal subunit.</text>
</comment>
<dbReference type="GeneID" id="93880437"/>
<evidence type="ECO:0000256" key="4">
    <source>
        <dbReference type="HAMAP-Rule" id="MF_01341"/>
    </source>
</evidence>
<dbReference type="Proteomes" id="UP000247346">
    <property type="component" value="Unassembled WGS sequence"/>
</dbReference>
<dbReference type="KEGG" id="xsa:SB85_08115"/>
<organism evidence="9 11">
    <name type="scientific">Xanthomonas sacchari</name>
    <dbReference type="NCBI Taxonomy" id="56458"/>
    <lineage>
        <taxon>Bacteria</taxon>
        <taxon>Pseudomonadati</taxon>
        <taxon>Pseudomonadota</taxon>
        <taxon>Gammaproteobacteria</taxon>
        <taxon>Lysobacterales</taxon>
        <taxon>Lysobacteraceae</taxon>
        <taxon>Xanthomonas</taxon>
    </lineage>
</organism>
<dbReference type="PROSITE" id="PS00475">
    <property type="entry name" value="RIBOSOMAL_L15"/>
    <property type="match status" value="1"/>
</dbReference>
<dbReference type="HOGENOM" id="CLU_055188_4_2_6"/>
<evidence type="ECO:0000313" key="11">
    <source>
        <dbReference type="Proteomes" id="UP000247346"/>
    </source>
</evidence>
<dbReference type="OrthoDB" id="9810293at2"/>
<keyword evidence="4" id="KW-0699">rRNA-binding</keyword>
<dbReference type="HAMAP" id="MF_01341">
    <property type="entry name" value="Ribosomal_uL15"/>
    <property type="match status" value="1"/>
</dbReference>
<dbReference type="Proteomes" id="UP001320843">
    <property type="component" value="Unassembled WGS sequence"/>
</dbReference>
<keyword evidence="2 4" id="KW-0689">Ribosomal protein</keyword>
<feature type="region of interest" description="Disordered" evidence="6">
    <location>
        <begin position="1"/>
        <end position="61"/>
    </location>
</feature>
<dbReference type="GO" id="GO:0019843">
    <property type="term" value="F:rRNA binding"/>
    <property type="evidence" value="ECO:0007669"/>
    <property type="project" value="UniProtKB-UniRule"/>
</dbReference>
<evidence type="ECO:0000256" key="5">
    <source>
        <dbReference type="RuleBase" id="RU003888"/>
    </source>
</evidence>